<dbReference type="AlphaFoldDB" id="A0A8C8VQE2"/>
<comment type="subcellular location">
    <subcellularLocation>
        <location evidence="1">Nucleus</location>
    </subcellularLocation>
</comment>
<evidence type="ECO:0000313" key="10">
    <source>
        <dbReference type="Proteomes" id="UP000694393"/>
    </source>
</evidence>
<sequence>PIPTGLSRLNKTYVALHSVNQYVNITLINSSVNNVENCSHMLIVKNCFIQDSICYVQLQVDKVDTQLPQDAAQSDIPISGFYSCQPFHSSAPNAASPKDLTLIHNLLSPTQ</sequence>
<dbReference type="GO" id="GO:0000932">
    <property type="term" value="C:P-body"/>
    <property type="evidence" value="ECO:0007669"/>
    <property type="project" value="TreeGrafter"/>
</dbReference>
<evidence type="ECO:0000313" key="9">
    <source>
        <dbReference type="Ensembl" id="ENSPCEP00000024584.1"/>
    </source>
</evidence>
<accession>A0A8C8VQE2</accession>
<dbReference type="PANTHER" id="PTHR13829">
    <property type="entry name" value="SNRNP CORE PROTEIN FAMILY MEMBER"/>
    <property type="match status" value="1"/>
</dbReference>
<reference evidence="9" key="2">
    <citation type="submission" date="2025-09" db="UniProtKB">
        <authorList>
            <consortium name="Ensembl"/>
        </authorList>
    </citation>
    <scope>IDENTIFICATION</scope>
</reference>
<dbReference type="InterPro" id="IPR016654">
    <property type="entry name" value="U6_snRNA_Lsm2"/>
</dbReference>
<dbReference type="GO" id="GO:0003723">
    <property type="term" value="F:RNA binding"/>
    <property type="evidence" value="ECO:0007669"/>
    <property type="project" value="UniProtKB-KW"/>
</dbReference>
<dbReference type="GO" id="GO:0071011">
    <property type="term" value="C:precatalytic spliceosome"/>
    <property type="evidence" value="ECO:0007669"/>
    <property type="project" value="TreeGrafter"/>
</dbReference>
<keyword evidence="10" id="KW-1185">Reference proteome</keyword>
<dbReference type="GO" id="GO:0000398">
    <property type="term" value="P:mRNA splicing, via spliceosome"/>
    <property type="evidence" value="ECO:0007669"/>
    <property type="project" value="TreeGrafter"/>
</dbReference>
<keyword evidence="4" id="KW-0747">Spliceosome</keyword>
<dbReference type="Ensembl" id="ENSPCET00000025402.1">
    <property type="protein sequence ID" value="ENSPCEP00000024584.1"/>
    <property type="gene ID" value="ENSPCEG00000018570.1"/>
</dbReference>
<evidence type="ECO:0000256" key="7">
    <source>
        <dbReference type="ARBA" id="ARBA00023242"/>
    </source>
</evidence>
<dbReference type="GO" id="GO:1990726">
    <property type="term" value="C:Lsm1-7-Pat1 complex"/>
    <property type="evidence" value="ECO:0007669"/>
    <property type="project" value="TreeGrafter"/>
</dbReference>
<keyword evidence="3" id="KW-0507">mRNA processing</keyword>
<dbReference type="GO" id="GO:0046540">
    <property type="term" value="C:U4/U6 x U5 tri-snRNP complex"/>
    <property type="evidence" value="ECO:0007669"/>
    <property type="project" value="TreeGrafter"/>
</dbReference>
<name>A0A8C8VQE2_9SAUR</name>
<proteinExistence type="inferred from homology"/>
<keyword evidence="6" id="KW-0508">mRNA splicing</keyword>
<evidence type="ECO:0000256" key="2">
    <source>
        <dbReference type="ARBA" id="ARBA00006850"/>
    </source>
</evidence>
<organism evidence="9 10">
    <name type="scientific">Pelusios castaneus</name>
    <name type="common">West African mud turtle</name>
    <dbReference type="NCBI Taxonomy" id="367368"/>
    <lineage>
        <taxon>Eukaryota</taxon>
        <taxon>Metazoa</taxon>
        <taxon>Chordata</taxon>
        <taxon>Craniata</taxon>
        <taxon>Vertebrata</taxon>
        <taxon>Euteleostomi</taxon>
        <taxon>Archelosauria</taxon>
        <taxon>Testudinata</taxon>
        <taxon>Testudines</taxon>
        <taxon>Pleurodira</taxon>
        <taxon>Pelomedusidae</taxon>
        <taxon>Pelusios</taxon>
    </lineage>
</organism>
<evidence type="ECO:0000256" key="6">
    <source>
        <dbReference type="ARBA" id="ARBA00023187"/>
    </source>
</evidence>
<dbReference type="GO" id="GO:0071013">
    <property type="term" value="C:catalytic step 2 spliceosome"/>
    <property type="evidence" value="ECO:0007669"/>
    <property type="project" value="TreeGrafter"/>
</dbReference>
<keyword evidence="5" id="KW-0694">RNA-binding</keyword>
<reference evidence="9" key="1">
    <citation type="submission" date="2025-08" db="UniProtKB">
        <authorList>
            <consortium name="Ensembl"/>
        </authorList>
    </citation>
    <scope>IDENTIFICATION</scope>
</reference>
<dbReference type="Proteomes" id="UP000694393">
    <property type="component" value="Unplaced"/>
</dbReference>
<evidence type="ECO:0000256" key="8">
    <source>
        <dbReference type="ARBA" id="ARBA00023274"/>
    </source>
</evidence>
<evidence type="ECO:0000256" key="5">
    <source>
        <dbReference type="ARBA" id="ARBA00022884"/>
    </source>
</evidence>
<evidence type="ECO:0000256" key="4">
    <source>
        <dbReference type="ARBA" id="ARBA00022728"/>
    </source>
</evidence>
<evidence type="ECO:0000256" key="1">
    <source>
        <dbReference type="ARBA" id="ARBA00004123"/>
    </source>
</evidence>
<keyword evidence="8" id="KW-0687">Ribonucleoprotein</keyword>
<dbReference type="PANTHER" id="PTHR13829:SF2">
    <property type="entry name" value="U6 SNRNA-ASSOCIATED SM-LIKE PROTEIN LSM2"/>
    <property type="match status" value="1"/>
</dbReference>
<evidence type="ECO:0000256" key="3">
    <source>
        <dbReference type="ARBA" id="ARBA00022664"/>
    </source>
</evidence>
<keyword evidence="7" id="KW-0539">Nucleus</keyword>
<dbReference type="GO" id="GO:0005688">
    <property type="term" value="C:U6 snRNP"/>
    <property type="evidence" value="ECO:0007669"/>
    <property type="project" value="TreeGrafter"/>
</dbReference>
<protein>
    <submittedName>
        <fullName evidence="9">Uncharacterized protein</fullName>
    </submittedName>
</protein>
<comment type="similarity">
    <text evidence="2">Belongs to the snRNP Sm proteins family.</text>
</comment>
<dbReference type="Gene3D" id="2.30.30.100">
    <property type="match status" value="1"/>
</dbReference>